<evidence type="ECO:0000256" key="7">
    <source>
        <dbReference type="ARBA" id="ARBA00023136"/>
    </source>
</evidence>
<dbReference type="EMBL" id="JAHFZB010000024">
    <property type="protein sequence ID" value="KAK6475195.1"/>
    <property type="molecule type" value="Genomic_DNA"/>
</dbReference>
<comment type="catalytic activity">
    <reaction evidence="8">
        <text>Ca(2+)(out) + K(+)(out) + 4 Na(+)(in) = Ca(2+)(in) + K(+)(in) + 4 Na(+)(out)</text>
        <dbReference type="Rhea" id="RHEA:69967"/>
        <dbReference type="ChEBI" id="CHEBI:29101"/>
        <dbReference type="ChEBI" id="CHEBI:29103"/>
        <dbReference type="ChEBI" id="CHEBI:29108"/>
    </reaction>
</comment>
<keyword evidence="6 9" id="KW-1133">Transmembrane helix</keyword>
<evidence type="ECO:0000256" key="8">
    <source>
        <dbReference type="ARBA" id="ARBA00033627"/>
    </source>
</evidence>
<feature type="transmembrane region" description="Helical" evidence="9">
    <location>
        <begin position="16"/>
        <end position="35"/>
    </location>
</feature>
<keyword evidence="4" id="KW-0406">Ion transport</keyword>
<proteinExistence type="inferred from homology"/>
<feature type="transmembrane region" description="Helical" evidence="9">
    <location>
        <begin position="121"/>
        <end position="144"/>
    </location>
</feature>
<evidence type="ECO:0000256" key="6">
    <source>
        <dbReference type="ARBA" id="ARBA00022989"/>
    </source>
</evidence>
<keyword evidence="7 9" id="KW-0472">Membrane</keyword>
<dbReference type="Pfam" id="PF01699">
    <property type="entry name" value="Na_Ca_ex"/>
    <property type="match status" value="2"/>
</dbReference>
<feature type="transmembrane region" description="Helical" evidence="9">
    <location>
        <begin position="383"/>
        <end position="405"/>
    </location>
</feature>
<accession>A0ABR0YSN8</accession>
<dbReference type="PANTHER" id="PTHR10846:SF61">
    <property type="entry name" value="SODIUM_POTASSIUM_CALCIUM EXCHANGER 5"/>
    <property type="match status" value="1"/>
</dbReference>
<dbReference type="PANTHER" id="PTHR10846">
    <property type="entry name" value="SODIUM/POTASSIUM/CALCIUM EXCHANGER"/>
    <property type="match status" value="1"/>
</dbReference>
<evidence type="ECO:0000259" key="10">
    <source>
        <dbReference type="Pfam" id="PF01699"/>
    </source>
</evidence>
<feature type="transmembrane region" description="Helical" evidence="9">
    <location>
        <begin position="484"/>
        <end position="504"/>
    </location>
</feature>
<feature type="domain" description="Sodium/calcium exchanger membrane region" evidence="10">
    <location>
        <begin position="87"/>
        <end position="228"/>
    </location>
</feature>
<evidence type="ECO:0000256" key="3">
    <source>
        <dbReference type="ARBA" id="ARBA00022449"/>
    </source>
</evidence>
<feature type="transmembrane region" description="Helical" evidence="9">
    <location>
        <begin position="347"/>
        <end position="371"/>
    </location>
</feature>
<feature type="transmembrane region" description="Helical" evidence="9">
    <location>
        <begin position="209"/>
        <end position="229"/>
    </location>
</feature>
<evidence type="ECO:0000313" key="11">
    <source>
        <dbReference type="EMBL" id="KAK6475195.1"/>
    </source>
</evidence>
<dbReference type="InterPro" id="IPR044880">
    <property type="entry name" value="NCX_ion-bd_dom_sf"/>
</dbReference>
<dbReference type="InterPro" id="IPR004837">
    <property type="entry name" value="NaCa_Exmemb"/>
</dbReference>
<keyword evidence="5 9" id="KW-0812">Transmembrane</keyword>
<protein>
    <submittedName>
        <fullName evidence="11">Sodium/potassium/calcium exchanger 5</fullName>
    </submittedName>
</protein>
<evidence type="ECO:0000256" key="2">
    <source>
        <dbReference type="ARBA" id="ARBA00005364"/>
    </source>
</evidence>
<dbReference type="InterPro" id="IPR004481">
    <property type="entry name" value="K/Na/Ca-exchanger"/>
</dbReference>
<feature type="transmembrane region" description="Helical" evidence="9">
    <location>
        <begin position="82"/>
        <end position="100"/>
    </location>
</feature>
<evidence type="ECO:0000313" key="12">
    <source>
        <dbReference type="Proteomes" id="UP001369086"/>
    </source>
</evidence>
<keyword evidence="3" id="KW-0050">Antiport</keyword>
<feature type="transmembrane region" description="Helical" evidence="9">
    <location>
        <begin position="417"/>
        <end position="434"/>
    </location>
</feature>
<evidence type="ECO:0000256" key="1">
    <source>
        <dbReference type="ARBA" id="ARBA00004141"/>
    </source>
</evidence>
<keyword evidence="4" id="KW-0813">Transport</keyword>
<evidence type="ECO:0000256" key="5">
    <source>
        <dbReference type="ARBA" id="ARBA00022692"/>
    </source>
</evidence>
<reference evidence="11 12" key="1">
    <citation type="submission" date="2021-05" db="EMBL/GenBank/DDBJ databases">
        <authorList>
            <person name="Zahm M."/>
            <person name="Klopp C."/>
            <person name="Cabau C."/>
            <person name="Kuhl H."/>
            <person name="Suciu R."/>
            <person name="Ciorpac M."/>
            <person name="Holostenco D."/>
            <person name="Gessner J."/>
            <person name="Wuertz S."/>
            <person name="Hohne C."/>
            <person name="Stock M."/>
            <person name="Gislard M."/>
            <person name="Lluch J."/>
            <person name="Milhes M."/>
            <person name="Lampietro C."/>
            <person name="Lopez Roques C."/>
            <person name="Donnadieu C."/>
            <person name="Du K."/>
            <person name="Schartl M."/>
            <person name="Guiguen Y."/>
        </authorList>
    </citation>
    <scope>NUCLEOTIDE SEQUENCE [LARGE SCALE GENOMIC DNA]</scope>
    <source>
        <strain evidence="11">Hh-F2</strain>
        <tissue evidence="11">Blood</tissue>
    </source>
</reference>
<evidence type="ECO:0000256" key="9">
    <source>
        <dbReference type="SAM" id="Phobius"/>
    </source>
</evidence>
<feature type="transmembrane region" description="Helical" evidence="9">
    <location>
        <begin position="454"/>
        <end position="472"/>
    </location>
</feature>
<name>A0ABR0YSN8_HUSHU</name>
<keyword evidence="4" id="KW-0106">Calcium</keyword>
<feature type="transmembrane region" description="Helical" evidence="9">
    <location>
        <begin position="185"/>
        <end position="203"/>
    </location>
</feature>
<keyword evidence="12" id="KW-1185">Reference proteome</keyword>
<keyword evidence="4" id="KW-0109">Calcium transport</keyword>
<feature type="domain" description="Sodium/calcium exchanger membrane region" evidence="10">
    <location>
        <begin position="348"/>
        <end position="497"/>
    </location>
</feature>
<sequence>MVTSTFLERRKKRREIVFYITGLFLVLYGTVHLIYRVSASSVSASAARVRRNVENETRCVPPPSSEFPEAFFTPQERKDGGIVIYFMIIFYMLLAVAIVCEDYFLPSLEMISERLGLSQDVAGATFMAAGSSAPELVTTFLGVFVTKGDIGVSTIVGSAVYNLLAICAACGLLSSVVSRLMCWPLFRDCVAYAISVSAIIAIISDSKIYWYEAASLLLIYGVYIVILCFDIHINQYMLKKFSPCCHCLTEAMEQSSEQQPLVGWKEDSGLLLHRHSRTDSGIFQEDSGYSQLSLSLHGLNEISGGNPSVFMIPEADLKRILWVLCLPVTLLLFLTTPDCRRQFWKRWFLITFFMAAVWISAFTYILVWMVTVVGETLGVPDTVMGLTLLAAGTSIPDTVASVLVAREGKGDMAMSNIVGSNVFDMLCLGLPWFIKTVFVDTTSPVEVNSTGLLYTASALLLSIVFIFLAVHLNRWKLDKKLGTVCLFFYILFATLSILYELGIIGSNPIRACND</sequence>
<comment type="caution">
    <text evidence="11">The sequence shown here is derived from an EMBL/GenBank/DDBJ whole genome shotgun (WGS) entry which is preliminary data.</text>
</comment>
<comment type="similarity">
    <text evidence="2">Belongs to the Ca(2+):cation antiporter (CaCA) (TC 2.A.19) family. SLC24A subfamily.</text>
</comment>
<comment type="subcellular location">
    <subcellularLocation>
        <location evidence="1">Membrane</location>
        <topology evidence="1">Multi-pass membrane protein</topology>
    </subcellularLocation>
</comment>
<evidence type="ECO:0000256" key="4">
    <source>
        <dbReference type="ARBA" id="ARBA00022568"/>
    </source>
</evidence>
<dbReference type="NCBIfam" id="TIGR00367">
    <property type="entry name" value="calcium/sodium antiporter"/>
    <property type="match status" value="1"/>
</dbReference>
<dbReference type="Proteomes" id="UP001369086">
    <property type="component" value="Unassembled WGS sequence"/>
</dbReference>
<gene>
    <name evidence="11" type="ORF">HHUSO_G24630</name>
</gene>
<organism evidence="11 12">
    <name type="scientific">Huso huso</name>
    <name type="common">Beluga</name>
    <name type="synonym">Acipenser huso</name>
    <dbReference type="NCBI Taxonomy" id="61971"/>
    <lineage>
        <taxon>Eukaryota</taxon>
        <taxon>Metazoa</taxon>
        <taxon>Chordata</taxon>
        <taxon>Craniata</taxon>
        <taxon>Vertebrata</taxon>
        <taxon>Euteleostomi</taxon>
        <taxon>Actinopterygii</taxon>
        <taxon>Chondrostei</taxon>
        <taxon>Acipenseriformes</taxon>
        <taxon>Acipenseridae</taxon>
        <taxon>Huso</taxon>
    </lineage>
</organism>
<feature type="transmembrane region" description="Helical" evidence="9">
    <location>
        <begin position="150"/>
        <end position="173"/>
    </location>
</feature>
<dbReference type="Gene3D" id="1.20.1420.30">
    <property type="entry name" value="NCX, central ion-binding region"/>
    <property type="match status" value="2"/>
</dbReference>